<keyword evidence="3" id="KW-1185">Reference proteome</keyword>
<reference evidence="2" key="1">
    <citation type="submission" date="2024-10" db="EMBL/GenBank/DDBJ databases">
        <authorList>
            <person name="Ryan C."/>
        </authorList>
    </citation>
    <scope>NUCLEOTIDE SEQUENCE [LARGE SCALE GENOMIC DNA]</scope>
</reference>
<feature type="domain" description="DUF6598" evidence="1">
    <location>
        <begin position="68"/>
        <end position="313"/>
    </location>
</feature>
<dbReference type="Pfam" id="PF20241">
    <property type="entry name" value="DUF6598"/>
    <property type="match status" value="1"/>
</dbReference>
<dbReference type="AlphaFoldDB" id="A0ABC9H202"/>
<name>A0ABC9H202_9POAL</name>
<evidence type="ECO:0000313" key="2">
    <source>
        <dbReference type="EMBL" id="CAM0148715.1"/>
    </source>
</evidence>
<dbReference type="PANTHER" id="PTHR33065:SF145">
    <property type="entry name" value="OS05G0506400 PROTEIN"/>
    <property type="match status" value="1"/>
</dbReference>
<protein>
    <recommendedName>
        <fullName evidence="1">DUF6598 domain-containing protein</fullName>
    </recommendedName>
</protein>
<dbReference type="EMBL" id="CAXIPR030001495">
    <property type="protein sequence ID" value="CAM0148715.1"/>
    <property type="molecule type" value="Genomic_DNA"/>
</dbReference>
<evidence type="ECO:0000313" key="3">
    <source>
        <dbReference type="Proteomes" id="UP001497457"/>
    </source>
</evidence>
<gene>
    <name evidence="2" type="ORF">URODEC1_LOCUS121973</name>
</gene>
<sequence length="380" mass="43386">MEDYYDRIDELNALKREFSYILIRPRYPSPRCFHLWHREFRMTNTNPTSLGSKRFTEPRGYEYVSSDLLQFFSMRFAGDFSHGEKMSIYGFVAVRDKIDCLRNYIFYRSSDHAQEITPDARDLLLIPPARGISGTYRIIVEYCLKVKSNGSDAYEEDGMLMDGCFEFKQSGMAPKVQMHKVRLFGPLGPLDTRFALFRFAVEATIDVRVKRAIAGYSLSMVTACTCGFLEEIVLYSASADDRMKDGRLSSSVVAVASAVMAVELGCELKLTFEIASPSEERGCGLGRHVRKSTHHELRFTAQKHKSSKGAIAMGRMFKLAANVTWSTMGNRYSPFFSYGHTLAWPSEWPVLLLNIGQTYIASYIFLYRWRPGRFLFGPIV</sequence>
<organism evidence="2 3">
    <name type="scientific">Urochloa decumbens</name>
    <dbReference type="NCBI Taxonomy" id="240449"/>
    <lineage>
        <taxon>Eukaryota</taxon>
        <taxon>Viridiplantae</taxon>
        <taxon>Streptophyta</taxon>
        <taxon>Embryophyta</taxon>
        <taxon>Tracheophyta</taxon>
        <taxon>Spermatophyta</taxon>
        <taxon>Magnoliopsida</taxon>
        <taxon>Liliopsida</taxon>
        <taxon>Poales</taxon>
        <taxon>Poaceae</taxon>
        <taxon>PACMAD clade</taxon>
        <taxon>Panicoideae</taxon>
        <taxon>Panicodae</taxon>
        <taxon>Paniceae</taxon>
        <taxon>Melinidinae</taxon>
        <taxon>Urochloa</taxon>
    </lineage>
</organism>
<evidence type="ECO:0000259" key="1">
    <source>
        <dbReference type="Pfam" id="PF20241"/>
    </source>
</evidence>
<accession>A0ABC9H202</accession>
<dbReference type="InterPro" id="IPR046533">
    <property type="entry name" value="DUF6598"/>
</dbReference>
<proteinExistence type="predicted"/>
<comment type="caution">
    <text evidence="2">The sequence shown here is derived from an EMBL/GenBank/DDBJ whole genome shotgun (WGS) entry which is preliminary data.</text>
</comment>
<dbReference type="Proteomes" id="UP001497457">
    <property type="component" value="Unassembled WGS sequence"/>
</dbReference>
<dbReference type="PANTHER" id="PTHR33065">
    <property type="entry name" value="OS07G0486400 PROTEIN"/>
    <property type="match status" value="1"/>
</dbReference>